<dbReference type="PANTHER" id="PTHR30614:SF20">
    <property type="entry name" value="GLUTAMINE TRANSPORT SYSTEM PERMEASE PROTEIN GLNP"/>
    <property type="match status" value="1"/>
</dbReference>
<keyword evidence="8 9" id="KW-0472">Membrane</keyword>
<keyword evidence="4" id="KW-1003">Cell membrane</keyword>
<dbReference type="SUPFAM" id="SSF161098">
    <property type="entry name" value="MetI-like"/>
    <property type="match status" value="1"/>
</dbReference>
<evidence type="ECO:0000256" key="3">
    <source>
        <dbReference type="ARBA" id="ARBA00022448"/>
    </source>
</evidence>
<evidence type="ECO:0000256" key="4">
    <source>
        <dbReference type="ARBA" id="ARBA00022475"/>
    </source>
</evidence>
<organism evidence="11 12">
    <name type="scientific">Petrocella atlantisensis</name>
    <dbReference type="NCBI Taxonomy" id="2173034"/>
    <lineage>
        <taxon>Bacteria</taxon>
        <taxon>Bacillati</taxon>
        <taxon>Bacillota</taxon>
        <taxon>Clostridia</taxon>
        <taxon>Lachnospirales</taxon>
        <taxon>Vallitaleaceae</taxon>
        <taxon>Petrocella</taxon>
    </lineage>
</organism>
<keyword evidence="7 9" id="KW-1133">Transmembrane helix</keyword>
<dbReference type="GO" id="GO:0043190">
    <property type="term" value="C:ATP-binding cassette (ABC) transporter complex"/>
    <property type="evidence" value="ECO:0007669"/>
    <property type="project" value="InterPro"/>
</dbReference>
<keyword evidence="5 9" id="KW-0812">Transmembrane</keyword>
<dbReference type="NCBIfam" id="TIGR01726">
    <property type="entry name" value="HEQRo_perm_3TM"/>
    <property type="match status" value="1"/>
</dbReference>
<feature type="transmembrane region" description="Helical" evidence="9">
    <location>
        <begin position="219"/>
        <end position="237"/>
    </location>
</feature>
<comment type="similarity">
    <text evidence="2">Belongs to the binding-protein-dependent transport system permease family. HisMQ subfamily.</text>
</comment>
<comment type="subcellular location">
    <subcellularLocation>
        <location evidence="1 9">Cell membrane</location>
        <topology evidence="1 9">Multi-pass membrane protein</topology>
    </subcellularLocation>
</comment>
<evidence type="ECO:0000313" key="12">
    <source>
        <dbReference type="Proteomes" id="UP000279029"/>
    </source>
</evidence>
<dbReference type="RefSeq" id="WP_125136087.1">
    <property type="nucleotide sequence ID" value="NZ_LR130778.1"/>
</dbReference>
<dbReference type="GO" id="GO:0022857">
    <property type="term" value="F:transmembrane transporter activity"/>
    <property type="evidence" value="ECO:0007669"/>
    <property type="project" value="InterPro"/>
</dbReference>
<evidence type="ECO:0000256" key="6">
    <source>
        <dbReference type="ARBA" id="ARBA00022970"/>
    </source>
</evidence>
<dbReference type="CDD" id="cd06261">
    <property type="entry name" value="TM_PBP2"/>
    <property type="match status" value="1"/>
</dbReference>
<evidence type="ECO:0000256" key="7">
    <source>
        <dbReference type="ARBA" id="ARBA00022989"/>
    </source>
</evidence>
<gene>
    <name evidence="11" type="ORF">PATL70BA_0738</name>
</gene>
<feature type="transmembrane region" description="Helical" evidence="9">
    <location>
        <begin position="114"/>
        <end position="133"/>
    </location>
</feature>
<accession>A0A3P7RUZ0</accession>
<keyword evidence="3 9" id="KW-0813">Transport</keyword>
<reference evidence="11 12" key="1">
    <citation type="submission" date="2018-09" db="EMBL/GenBank/DDBJ databases">
        <authorList>
            <person name="Postec A."/>
        </authorList>
    </citation>
    <scope>NUCLEOTIDE SEQUENCE [LARGE SCALE GENOMIC DNA]</scope>
    <source>
        <strain evidence="11">70B-A</strain>
    </source>
</reference>
<dbReference type="PROSITE" id="PS50928">
    <property type="entry name" value="ABC_TM1"/>
    <property type="match status" value="1"/>
</dbReference>
<dbReference type="PANTHER" id="PTHR30614">
    <property type="entry name" value="MEMBRANE COMPONENT OF AMINO ACID ABC TRANSPORTER"/>
    <property type="match status" value="1"/>
</dbReference>
<dbReference type="Proteomes" id="UP000279029">
    <property type="component" value="Chromosome"/>
</dbReference>
<feature type="domain" description="ABC transmembrane type-1" evidence="10">
    <location>
        <begin position="49"/>
        <end position="237"/>
    </location>
</feature>
<feature type="transmembrane region" description="Helical" evidence="9">
    <location>
        <begin position="7"/>
        <end position="25"/>
    </location>
</feature>
<dbReference type="KEGG" id="cbar:PATL70BA_0738"/>
<dbReference type="OrthoDB" id="9787841at2"/>
<keyword evidence="12" id="KW-1185">Reference proteome</keyword>
<sequence>MKNMRKTFGFVAALVIYSVFFYYVMTKDIGRAWNFEPFGAYSFFIFRGWLTTIYISFMALLLALFIGLILYLMEQTNFSVLHYLAVIHKNIIFGTPLLVIAIVAYYYIGNAFEIRSKILVGTITLGLYIGAYVSDIYKGAIESIHINQWQTAKMFGFTKFKTYRHIVFPQVIISILPPLAGQFALTIKGSALLSFMGTSEYYNRVNNVIANTYLTREGFLIMTLGYLLITIPLIKLVRYLEVRLNYKN</sequence>
<dbReference type="InterPro" id="IPR000515">
    <property type="entry name" value="MetI-like"/>
</dbReference>
<name>A0A3P7RUZ0_9FIRM</name>
<evidence type="ECO:0000256" key="5">
    <source>
        <dbReference type="ARBA" id="ARBA00022692"/>
    </source>
</evidence>
<dbReference type="InterPro" id="IPR010065">
    <property type="entry name" value="AA_ABC_transptr_permease_3TM"/>
</dbReference>
<evidence type="ECO:0000313" key="11">
    <source>
        <dbReference type="EMBL" id="VDN46606.1"/>
    </source>
</evidence>
<evidence type="ECO:0000256" key="2">
    <source>
        <dbReference type="ARBA" id="ARBA00010072"/>
    </source>
</evidence>
<dbReference type="InterPro" id="IPR043429">
    <property type="entry name" value="ArtM/GltK/GlnP/TcyL/YhdX-like"/>
</dbReference>
<dbReference type="Gene3D" id="1.10.3720.10">
    <property type="entry name" value="MetI-like"/>
    <property type="match status" value="1"/>
</dbReference>
<evidence type="ECO:0000256" key="8">
    <source>
        <dbReference type="ARBA" id="ARBA00023136"/>
    </source>
</evidence>
<evidence type="ECO:0000256" key="9">
    <source>
        <dbReference type="RuleBase" id="RU363032"/>
    </source>
</evidence>
<dbReference type="AlphaFoldDB" id="A0A3P7RUZ0"/>
<dbReference type="GO" id="GO:0006865">
    <property type="term" value="P:amino acid transport"/>
    <property type="evidence" value="ECO:0007669"/>
    <property type="project" value="UniProtKB-KW"/>
</dbReference>
<proteinExistence type="inferred from homology"/>
<dbReference type="EMBL" id="LR130778">
    <property type="protein sequence ID" value="VDN46606.1"/>
    <property type="molecule type" value="Genomic_DNA"/>
</dbReference>
<evidence type="ECO:0000259" key="10">
    <source>
        <dbReference type="PROSITE" id="PS50928"/>
    </source>
</evidence>
<feature type="transmembrane region" description="Helical" evidence="9">
    <location>
        <begin position="91"/>
        <end position="108"/>
    </location>
</feature>
<dbReference type="Pfam" id="PF00528">
    <property type="entry name" value="BPD_transp_1"/>
    <property type="match status" value="1"/>
</dbReference>
<protein>
    <submittedName>
        <fullName evidence="11">Amino acid ABC transporter permease</fullName>
    </submittedName>
</protein>
<evidence type="ECO:0000256" key="1">
    <source>
        <dbReference type="ARBA" id="ARBA00004651"/>
    </source>
</evidence>
<dbReference type="InterPro" id="IPR035906">
    <property type="entry name" value="MetI-like_sf"/>
</dbReference>
<feature type="transmembrane region" description="Helical" evidence="9">
    <location>
        <begin position="166"/>
        <end position="187"/>
    </location>
</feature>
<keyword evidence="6" id="KW-0029">Amino-acid transport</keyword>
<feature type="transmembrane region" description="Helical" evidence="9">
    <location>
        <begin position="45"/>
        <end position="71"/>
    </location>
</feature>